<dbReference type="EMBL" id="JBHDIY010000002">
    <property type="protein sequence ID" value="MFL4471603.1"/>
    <property type="molecule type" value="Genomic_DNA"/>
</dbReference>
<accession>A0ABW8V2J6</accession>
<dbReference type="PANTHER" id="PTHR22576:SF37">
    <property type="entry name" value="MUCOSA-ASSOCIATED LYMPHOID TISSUE LYMPHOMA TRANSLOCATION PROTEIN 1"/>
    <property type="match status" value="1"/>
</dbReference>
<dbReference type="Gene3D" id="3.40.50.1460">
    <property type="match status" value="1"/>
</dbReference>
<dbReference type="InterPro" id="IPR029030">
    <property type="entry name" value="Caspase-like_dom_sf"/>
</dbReference>
<dbReference type="RefSeq" id="WP_407593443.1">
    <property type="nucleotide sequence ID" value="NZ_JBHDIY010000002.1"/>
</dbReference>
<gene>
    <name evidence="3" type="ORF">ACERZ8_17605</name>
</gene>
<dbReference type="SUPFAM" id="SSF52129">
    <property type="entry name" value="Caspase-like"/>
    <property type="match status" value="1"/>
</dbReference>
<dbReference type="PANTHER" id="PTHR22576">
    <property type="entry name" value="MUCOSA ASSOCIATED LYMPHOID TISSUE LYMPHOMA TRANSLOCATION PROTEIN 1/PARACASPASE"/>
    <property type="match status" value="1"/>
</dbReference>
<evidence type="ECO:0000313" key="4">
    <source>
        <dbReference type="Proteomes" id="UP001627408"/>
    </source>
</evidence>
<evidence type="ECO:0000313" key="3">
    <source>
        <dbReference type="EMBL" id="MFL4471603.1"/>
    </source>
</evidence>
<keyword evidence="4" id="KW-1185">Reference proteome</keyword>
<reference evidence="3 4" key="1">
    <citation type="submission" date="2024-08" db="EMBL/GenBank/DDBJ databases">
        <title>Tateyamaria sp. nov., isolated from marine algae.</title>
        <authorList>
            <person name="Choi B.J."/>
            <person name="Kim J.M."/>
            <person name="Lee J.K."/>
            <person name="Choi D.G."/>
            <person name="Bayburt H."/>
            <person name="Baek J.H."/>
            <person name="Han D.M."/>
            <person name="Jeon C.O."/>
        </authorList>
    </citation>
    <scope>NUCLEOTIDE SEQUENCE [LARGE SCALE GENOMIC DNA]</scope>
    <source>
        <strain evidence="3 4">KMU-156</strain>
    </source>
</reference>
<evidence type="ECO:0000256" key="1">
    <source>
        <dbReference type="SAM" id="MobiDB-lite"/>
    </source>
</evidence>
<name>A0ABW8V2J6_9RHOB</name>
<dbReference type="Pfam" id="PF00656">
    <property type="entry name" value="Peptidase_C14"/>
    <property type="match status" value="1"/>
</dbReference>
<feature type="compositionally biased region" description="Low complexity" evidence="1">
    <location>
        <begin position="388"/>
        <end position="397"/>
    </location>
</feature>
<dbReference type="InterPro" id="IPR011600">
    <property type="entry name" value="Pept_C14_caspase"/>
</dbReference>
<evidence type="ECO:0000259" key="2">
    <source>
        <dbReference type="PROSITE" id="PS50208"/>
    </source>
</evidence>
<feature type="region of interest" description="Disordered" evidence="1">
    <location>
        <begin position="294"/>
        <end position="323"/>
    </location>
</feature>
<sequence>MILYAEVDDLQKARADATAVSEALASKGFVVTTVLDAARRDMNMRISEFTGQLDPGDTAVVFYAGHGVEIDGENYLLPTDIAAPARGEKDFIKSESIALSGLLDRIRATGARTTLAIIDACRDNPFKGSTGRSIGGTRGLGRINAPEGTFVIFSAGAGQTALDRLSNDDPAENSVFTRMLLPRLQVPGVELRDMMSGLRRDVRDLARTVGHEQFPAYYDELLGQFYFIPAGGNDGSVARQTVTAAPATDAIRADFELARSIGTREAYSAFIERYGARSDEFTVQMAMQLRDDLAGDEPAEPTPTASERPAPEPDTTPADSREVLRQTQSSLNALGCDAGVPDGVMGPRTRMAFRRFLSATDTGLGADDLGTAHALQAIERHSGTICKARPAPATPAAVSPPTPGASPKPVPDTPRYSMVGTWSWYAQCPLGIKANGSTVYRSAGGTAFTGSISGTAGAATVRGTLNGRSYSATEDYGWIQNTATGTLSQDGRSLSARISNGCRVSARKN</sequence>
<dbReference type="Gene3D" id="1.10.101.10">
    <property type="entry name" value="PGBD-like superfamily/PGBD"/>
    <property type="match status" value="1"/>
</dbReference>
<protein>
    <submittedName>
        <fullName evidence="3">Caspase family protein</fullName>
    </submittedName>
</protein>
<dbReference type="Proteomes" id="UP001627408">
    <property type="component" value="Unassembled WGS sequence"/>
</dbReference>
<comment type="caution">
    <text evidence="3">The sequence shown here is derived from an EMBL/GenBank/DDBJ whole genome shotgun (WGS) entry which is preliminary data.</text>
</comment>
<dbReference type="SUPFAM" id="SSF47090">
    <property type="entry name" value="PGBD-like"/>
    <property type="match status" value="1"/>
</dbReference>
<dbReference type="PROSITE" id="PS50208">
    <property type="entry name" value="CASPASE_P20"/>
    <property type="match status" value="1"/>
</dbReference>
<dbReference type="InterPro" id="IPR036366">
    <property type="entry name" value="PGBDSf"/>
</dbReference>
<organism evidence="3 4">
    <name type="scientific">Tateyamaria armeniaca</name>
    <dbReference type="NCBI Taxonomy" id="2518930"/>
    <lineage>
        <taxon>Bacteria</taxon>
        <taxon>Pseudomonadati</taxon>
        <taxon>Pseudomonadota</taxon>
        <taxon>Alphaproteobacteria</taxon>
        <taxon>Rhodobacterales</taxon>
        <taxon>Roseobacteraceae</taxon>
        <taxon>Tateyamaria</taxon>
    </lineage>
</organism>
<dbReference type="InterPro" id="IPR001309">
    <property type="entry name" value="Pept_C14_p20"/>
</dbReference>
<feature type="domain" description="Caspase family p20" evidence="2">
    <location>
        <begin position="4"/>
        <end position="125"/>
    </location>
</feature>
<proteinExistence type="predicted"/>
<feature type="region of interest" description="Disordered" evidence="1">
    <location>
        <begin position="388"/>
        <end position="411"/>
    </location>
</feature>
<dbReference type="InterPro" id="IPR052039">
    <property type="entry name" value="Caspase-related_regulators"/>
</dbReference>
<dbReference type="InterPro" id="IPR036365">
    <property type="entry name" value="PGBD-like_sf"/>
</dbReference>
<feature type="compositionally biased region" description="Pro residues" evidence="1">
    <location>
        <begin position="398"/>
        <end position="411"/>
    </location>
</feature>